<gene>
    <name evidence="1" type="ORF">OWR29_03460</name>
</gene>
<dbReference type="Proteomes" id="UP001151002">
    <property type="component" value="Unassembled WGS sequence"/>
</dbReference>
<evidence type="ECO:0000313" key="1">
    <source>
        <dbReference type="EMBL" id="MCY1137041.1"/>
    </source>
</evidence>
<organism evidence="1 2">
    <name type="scientific">Paractinoplanes pyxinae</name>
    <dbReference type="NCBI Taxonomy" id="2997416"/>
    <lineage>
        <taxon>Bacteria</taxon>
        <taxon>Bacillati</taxon>
        <taxon>Actinomycetota</taxon>
        <taxon>Actinomycetes</taxon>
        <taxon>Micromonosporales</taxon>
        <taxon>Micromonosporaceae</taxon>
        <taxon>Paractinoplanes</taxon>
    </lineage>
</organism>
<dbReference type="Pfam" id="PF10012">
    <property type="entry name" value="DUF2255"/>
    <property type="match status" value="1"/>
</dbReference>
<name>A0ABT4AS32_9ACTN</name>
<sequence>MRTPAKGVMADGWTAEELLLIEAADELEIAAERVDGTSLRWAPIWVVRVGEQVFVRSWHRRETGWFGHVVRSGRAGIRVPGLEAAVVVEDVGAGAEDVRAAVDAAYRVKYQRYGGGAVGPMVTPAAAATTLRLSPVEQRGTGRGSCRGGAG</sequence>
<dbReference type="InterPro" id="IPR016888">
    <property type="entry name" value="UCP028498"/>
</dbReference>
<evidence type="ECO:0000313" key="2">
    <source>
        <dbReference type="Proteomes" id="UP001151002"/>
    </source>
</evidence>
<keyword evidence="2" id="KW-1185">Reference proteome</keyword>
<accession>A0ABT4AS32</accession>
<proteinExistence type="predicted"/>
<comment type="caution">
    <text evidence="1">The sequence shown here is derived from an EMBL/GenBank/DDBJ whole genome shotgun (WGS) entry which is preliminary data.</text>
</comment>
<protein>
    <submittedName>
        <fullName evidence="1">DUF2255 family protein</fullName>
    </submittedName>
</protein>
<dbReference type="EMBL" id="JAPNTZ010000001">
    <property type="protein sequence ID" value="MCY1137041.1"/>
    <property type="molecule type" value="Genomic_DNA"/>
</dbReference>
<dbReference type="RefSeq" id="WP_267560851.1">
    <property type="nucleotide sequence ID" value="NZ_JAPNTZ010000001.1"/>
</dbReference>
<reference evidence="1" key="1">
    <citation type="submission" date="2022-11" db="EMBL/GenBank/DDBJ databases">
        <authorList>
            <person name="Somphong A."/>
            <person name="Phongsopitanun W."/>
        </authorList>
    </citation>
    <scope>NUCLEOTIDE SEQUENCE</scope>
    <source>
        <strain evidence="1">Pm04-4</strain>
    </source>
</reference>